<organism evidence="7 8">
    <name type="scientific">Candidatus Terraquivivens tikiterensis</name>
    <dbReference type="NCBI Taxonomy" id="1980982"/>
    <lineage>
        <taxon>Archaea</taxon>
        <taxon>Nitrososphaerota</taxon>
        <taxon>Candidatus Wolframiiraptoraceae</taxon>
        <taxon>Candidatus Terraquivivens</taxon>
    </lineage>
</organism>
<dbReference type="AlphaFoldDB" id="A0A2R7Y5T2"/>
<dbReference type="Pfam" id="PF00347">
    <property type="entry name" value="Ribosomal_L6"/>
    <property type="match status" value="2"/>
</dbReference>
<gene>
    <name evidence="5" type="primary">rpl6</name>
    <name evidence="7" type="ORF">B9J98_03635</name>
</gene>
<evidence type="ECO:0000256" key="3">
    <source>
        <dbReference type="ARBA" id="ARBA00022980"/>
    </source>
</evidence>
<dbReference type="GO" id="GO:0002181">
    <property type="term" value="P:cytoplasmic translation"/>
    <property type="evidence" value="ECO:0007669"/>
    <property type="project" value="TreeGrafter"/>
</dbReference>
<name>A0A2R7Y5T2_9ARCH</name>
<evidence type="ECO:0000313" key="7">
    <source>
        <dbReference type="EMBL" id="PUA32727.1"/>
    </source>
</evidence>
<dbReference type="InterPro" id="IPR036789">
    <property type="entry name" value="Ribosomal_uL6-like_a/b-dom_sf"/>
</dbReference>
<feature type="domain" description="Large ribosomal subunit protein uL6 alpha-beta" evidence="6">
    <location>
        <begin position="12"/>
        <end position="84"/>
    </location>
</feature>
<dbReference type="NCBIfam" id="NF004037">
    <property type="entry name" value="PRK05518.1"/>
    <property type="match status" value="1"/>
</dbReference>
<evidence type="ECO:0000313" key="8">
    <source>
        <dbReference type="Proteomes" id="UP000244066"/>
    </source>
</evidence>
<dbReference type="GO" id="GO:0022625">
    <property type="term" value="C:cytosolic large ribosomal subunit"/>
    <property type="evidence" value="ECO:0007669"/>
    <property type="project" value="UniProtKB-UniRule"/>
</dbReference>
<feature type="domain" description="Large ribosomal subunit protein uL6 alpha-beta" evidence="6">
    <location>
        <begin position="96"/>
        <end position="170"/>
    </location>
</feature>
<dbReference type="PANTHER" id="PTHR11655:SF16">
    <property type="entry name" value="60S RIBOSOMAL PROTEIN L9"/>
    <property type="match status" value="1"/>
</dbReference>
<dbReference type="Gene3D" id="3.90.930.12">
    <property type="entry name" value="Ribosomal protein L6, alpha-beta domain"/>
    <property type="match status" value="2"/>
</dbReference>
<comment type="caution">
    <text evidence="7">The sequence shown here is derived from an EMBL/GenBank/DDBJ whole genome shotgun (WGS) entry which is preliminary data.</text>
</comment>
<evidence type="ECO:0000259" key="6">
    <source>
        <dbReference type="Pfam" id="PF00347"/>
    </source>
</evidence>
<evidence type="ECO:0000256" key="1">
    <source>
        <dbReference type="ARBA" id="ARBA00022730"/>
    </source>
</evidence>
<dbReference type="SUPFAM" id="SSF56053">
    <property type="entry name" value="Ribosomal protein L6"/>
    <property type="match status" value="2"/>
</dbReference>
<dbReference type="EMBL" id="NDWU01000007">
    <property type="protein sequence ID" value="PUA32727.1"/>
    <property type="molecule type" value="Genomic_DNA"/>
</dbReference>
<evidence type="ECO:0000256" key="2">
    <source>
        <dbReference type="ARBA" id="ARBA00022884"/>
    </source>
</evidence>
<reference evidence="7 8" key="1">
    <citation type="submission" date="2017-04" db="EMBL/GenBank/DDBJ databases">
        <title>Draft Aigarchaeota genome from a New Zealand hot spring.</title>
        <authorList>
            <person name="Reysenbach A.-L."/>
            <person name="Donaho J.A."/>
            <person name="Gerhart J."/>
            <person name="Kelley J.F."/>
            <person name="Kouba K."/>
            <person name="Podar M."/>
            <person name="Stott M."/>
        </authorList>
    </citation>
    <scope>NUCLEOTIDE SEQUENCE [LARGE SCALE GENOMIC DNA]</scope>
    <source>
        <strain evidence="7">NZ13_MG1</strain>
    </source>
</reference>
<dbReference type="Proteomes" id="UP000244066">
    <property type="component" value="Unassembled WGS sequence"/>
</dbReference>
<comment type="subunit">
    <text evidence="5">Part of the 50S ribosomal subunit.</text>
</comment>
<dbReference type="PIRSF" id="PIRSF002162">
    <property type="entry name" value="Ribosomal_L6"/>
    <property type="match status" value="1"/>
</dbReference>
<sequence>MEAESLVERVQIPEGVKVSLEGFRLKVTGKLGSNEYDFSHMGIGISLGDNEIVVSVPDSKRRGRATIGTAASIIKNMLTGVTKGFTYKMKVVSSHFPISVKVSGDEVIIENFIGEKYKRRAKIVGNTKVVVKGDEVIVSGIDKYAVGQTAANIENATRIKKKDPRKFLDGIYVYRKVEGIEA</sequence>
<keyword evidence="3 5" id="KW-0689">Ribosomal protein</keyword>
<dbReference type="InterPro" id="IPR019907">
    <property type="entry name" value="Ribosomal_uL6_arc"/>
</dbReference>
<proteinExistence type="inferred from homology"/>
<dbReference type="FunFam" id="3.90.930.12:FF:000008">
    <property type="entry name" value="50S ribosomal protein L6"/>
    <property type="match status" value="1"/>
</dbReference>
<evidence type="ECO:0000256" key="5">
    <source>
        <dbReference type="HAMAP-Rule" id="MF_01365"/>
    </source>
</evidence>
<dbReference type="GO" id="GO:0019843">
    <property type="term" value="F:rRNA binding"/>
    <property type="evidence" value="ECO:0007669"/>
    <property type="project" value="UniProtKB-UniRule"/>
</dbReference>
<dbReference type="InterPro" id="IPR020040">
    <property type="entry name" value="Ribosomal_uL6_a/b-dom"/>
</dbReference>
<keyword evidence="1 5" id="KW-0699">rRNA-binding</keyword>
<comment type="similarity">
    <text evidence="5">Belongs to the universal ribosomal protein uL6 family.</text>
</comment>
<protein>
    <recommendedName>
        <fullName evidence="5">Large ribosomal subunit protein uL6</fullName>
    </recommendedName>
</protein>
<dbReference type="GO" id="GO:0003735">
    <property type="term" value="F:structural constituent of ribosome"/>
    <property type="evidence" value="ECO:0007669"/>
    <property type="project" value="UniProtKB-UniRule"/>
</dbReference>
<dbReference type="HAMAP" id="MF_01365_A">
    <property type="entry name" value="Ribosomal_uL6_A"/>
    <property type="match status" value="1"/>
</dbReference>
<dbReference type="PANTHER" id="PTHR11655">
    <property type="entry name" value="60S/50S RIBOSOMAL PROTEIN L6/L9"/>
    <property type="match status" value="1"/>
</dbReference>
<keyword evidence="2 5" id="KW-0694">RNA-binding</keyword>
<evidence type="ECO:0000256" key="4">
    <source>
        <dbReference type="ARBA" id="ARBA00023274"/>
    </source>
</evidence>
<dbReference type="InterPro" id="IPR000702">
    <property type="entry name" value="Ribosomal_uL6-like"/>
</dbReference>
<dbReference type="NCBIfam" id="TIGR03653">
    <property type="entry name" value="uL6_arch"/>
    <property type="match status" value="1"/>
</dbReference>
<keyword evidence="4 5" id="KW-0687">Ribonucleoprotein</keyword>
<accession>A0A2R7Y5T2</accession>
<comment type="function">
    <text evidence="5">This protein binds to the 23S rRNA, and is important in its secondary structure. It is located near the subunit interface in the base of the L7/L12 stalk, and near the tRNA binding site of the peptidyltransferase center.</text>
</comment>